<comment type="caution">
    <text evidence="3">The sequence shown here is derived from an EMBL/GenBank/DDBJ whole genome shotgun (WGS) entry which is preliminary data.</text>
</comment>
<dbReference type="Proteomes" id="UP001590951">
    <property type="component" value="Unassembled WGS sequence"/>
</dbReference>
<feature type="region of interest" description="Disordered" evidence="1">
    <location>
        <begin position="40"/>
        <end position="70"/>
    </location>
</feature>
<feature type="chain" id="PRO_5046695960" description="Secreted protein" evidence="2">
    <location>
        <begin position="22"/>
        <end position="70"/>
    </location>
</feature>
<evidence type="ECO:0000256" key="1">
    <source>
        <dbReference type="SAM" id="MobiDB-lite"/>
    </source>
</evidence>
<dbReference type="EMBL" id="JBHFEH010000017">
    <property type="protein sequence ID" value="KAL2054051.1"/>
    <property type="molecule type" value="Genomic_DNA"/>
</dbReference>
<evidence type="ECO:0000313" key="3">
    <source>
        <dbReference type="EMBL" id="KAL2054051.1"/>
    </source>
</evidence>
<evidence type="ECO:0000256" key="2">
    <source>
        <dbReference type="SAM" id="SignalP"/>
    </source>
</evidence>
<name>A0ABR4BAH7_9LECA</name>
<protein>
    <recommendedName>
        <fullName evidence="5">Secreted protein</fullName>
    </recommendedName>
</protein>
<proteinExistence type="predicted"/>
<reference evidence="3 4" key="1">
    <citation type="submission" date="2024-09" db="EMBL/GenBank/DDBJ databases">
        <title>Rethinking Asexuality: The Enigmatic Case of Functional Sexual Genes in Lepraria (Stereocaulaceae).</title>
        <authorList>
            <person name="Doellman M."/>
            <person name="Sun Y."/>
            <person name="Barcenas-Pena A."/>
            <person name="Lumbsch H.T."/>
            <person name="Grewe F."/>
        </authorList>
    </citation>
    <scope>NUCLEOTIDE SEQUENCE [LARGE SCALE GENOMIC DNA]</scope>
    <source>
        <strain evidence="3 4">Grewe 0041</strain>
    </source>
</reference>
<gene>
    <name evidence="3" type="ORF">ABVK25_005590</name>
</gene>
<evidence type="ECO:0000313" key="4">
    <source>
        <dbReference type="Proteomes" id="UP001590951"/>
    </source>
</evidence>
<feature type="signal peptide" evidence="2">
    <location>
        <begin position="1"/>
        <end position="21"/>
    </location>
</feature>
<accession>A0ABR4BAH7</accession>
<sequence>MRKRDLLVQTAVLALWPGGTPLSWIEGEKCFTSKVYTGPDSMHQGQTTYSEPLAAQKHRQMHTSASQGDG</sequence>
<evidence type="ECO:0008006" key="5">
    <source>
        <dbReference type="Google" id="ProtNLM"/>
    </source>
</evidence>
<keyword evidence="4" id="KW-1185">Reference proteome</keyword>
<organism evidence="3 4">
    <name type="scientific">Lepraria finkii</name>
    <dbReference type="NCBI Taxonomy" id="1340010"/>
    <lineage>
        <taxon>Eukaryota</taxon>
        <taxon>Fungi</taxon>
        <taxon>Dikarya</taxon>
        <taxon>Ascomycota</taxon>
        <taxon>Pezizomycotina</taxon>
        <taxon>Lecanoromycetes</taxon>
        <taxon>OSLEUM clade</taxon>
        <taxon>Lecanoromycetidae</taxon>
        <taxon>Lecanorales</taxon>
        <taxon>Lecanorineae</taxon>
        <taxon>Stereocaulaceae</taxon>
        <taxon>Lepraria</taxon>
    </lineage>
</organism>
<keyword evidence="2" id="KW-0732">Signal</keyword>